<feature type="transmembrane region" description="Helical" evidence="1">
    <location>
        <begin position="372"/>
        <end position="395"/>
    </location>
</feature>
<name>A0A8J2Y7G8_9PROT</name>
<evidence type="ECO:0000313" key="4">
    <source>
        <dbReference type="Proteomes" id="UP000613582"/>
    </source>
</evidence>
<feature type="transmembrane region" description="Helical" evidence="1">
    <location>
        <begin position="12"/>
        <end position="33"/>
    </location>
</feature>
<protein>
    <submittedName>
        <fullName evidence="3">Guanylate cyclase</fullName>
    </submittedName>
</protein>
<keyword evidence="1" id="KW-0812">Transmembrane</keyword>
<gene>
    <name evidence="3" type="ORF">GCM10011342_08170</name>
</gene>
<accession>A0A8J2Y7G8</accession>
<dbReference type="SMART" id="SM01080">
    <property type="entry name" value="CHASE2"/>
    <property type="match status" value="1"/>
</dbReference>
<evidence type="ECO:0000256" key="1">
    <source>
        <dbReference type="SAM" id="Phobius"/>
    </source>
</evidence>
<feature type="domain" description="CHASE2" evidence="2">
    <location>
        <begin position="36"/>
        <end position="391"/>
    </location>
</feature>
<keyword evidence="4" id="KW-1185">Reference proteome</keyword>
<dbReference type="RefSeq" id="WP_188160006.1">
    <property type="nucleotide sequence ID" value="NZ_BMGH01000001.1"/>
</dbReference>
<evidence type="ECO:0000259" key="2">
    <source>
        <dbReference type="SMART" id="SM01080"/>
    </source>
</evidence>
<sequence length="768" mass="82442">MFEKKLTPQHHWLSILPILIIMTIVGLTLGTSVNTGVQPRETFFDLFMRLDPREVSADDGFNPAIVMIDGESIERVGPWPWPRTALAELVGSVRQAGARAVVITVPVEGPDPLSPEVVGQYWFNRQGQTSGAVAEAVSRLPSNDVSLGNALATIPSAVAIASEPYADLSSGQAWIRTEATGVSWLTLETANGAETDFLALPLSRPQGQLASNIAANARSSVSALPADRDGTVRRVPLAWNAYGTPVPSTALASVILQNGTATAVPHRSVVRSSGRTFTQMIIDGDTIALDRQNAAALYLPSDVSIPTISAWRVLSGSDSWTSALQGNVVFIGENVNSGSIVHTARGEMSKTQVHALMADQLADGVSLNRPEWAGFLEAGLALLLGVGAVICALILKPVLAATYTAVLSIATFILSWMIFSNSSLLIDPSPAISAMIGGQIGVVLSRLAGSVLRDDAVRGAFHGALPPSTMAKLQRGRAAHLLDGTRRQVTVLSCNVRLPEAIRAEFLKDPAAYMAFKAQTNDRLRQTILNLGGTVDYGEDGRLLGYWNVPEESVDHIEDACSCALQMIEDVNQLAEDTELAQSVRPARLLGKEISSPFSQGRLEVGISSDVCFSGPVGRGNRNRYSVIGPAVAFANLLRNRSRLYGPAIICDETVFTALRHHFAFLDLDVLKVNDDTTPRPVYGLVGNPFLKASKAFRTMSDTQRALVVSWREGSIAAAEAYLKQLEELPGTHEAYVDLFRDRIGHARKEGAAESKAPLWDGGQQVYL</sequence>
<dbReference type="SUPFAM" id="SSF55073">
    <property type="entry name" value="Nucleotide cyclase"/>
    <property type="match status" value="1"/>
</dbReference>
<dbReference type="Gene3D" id="3.30.70.1230">
    <property type="entry name" value="Nucleotide cyclase"/>
    <property type="match status" value="1"/>
</dbReference>
<reference evidence="3" key="2">
    <citation type="submission" date="2020-09" db="EMBL/GenBank/DDBJ databases">
        <authorList>
            <person name="Sun Q."/>
            <person name="Zhou Y."/>
        </authorList>
    </citation>
    <scope>NUCLEOTIDE SEQUENCE</scope>
    <source>
        <strain evidence="3">CGMCC 1.12921</strain>
    </source>
</reference>
<dbReference type="InterPro" id="IPR007890">
    <property type="entry name" value="CHASE2"/>
</dbReference>
<dbReference type="InterPro" id="IPR029787">
    <property type="entry name" value="Nucleotide_cyclase"/>
</dbReference>
<comment type="caution">
    <text evidence="3">The sequence shown here is derived from an EMBL/GenBank/DDBJ whole genome shotgun (WGS) entry which is preliminary data.</text>
</comment>
<dbReference type="EMBL" id="BMGH01000001">
    <property type="protein sequence ID" value="GGD01507.1"/>
    <property type="molecule type" value="Genomic_DNA"/>
</dbReference>
<keyword evidence="1" id="KW-0472">Membrane</keyword>
<organism evidence="3 4">
    <name type="scientific">Aquisalinus flavus</name>
    <dbReference type="NCBI Taxonomy" id="1526572"/>
    <lineage>
        <taxon>Bacteria</taxon>
        <taxon>Pseudomonadati</taxon>
        <taxon>Pseudomonadota</taxon>
        <taxon>Alphaproteobacteria</taxon>
        <taxon>Parvularculales</taxon>
        <taxon>Parvularculaceae</taxon>
        <taxon>Aquisalinus</taxon>
    </lineage>
</organism>
<dbReference type="Proteomes" id="UP000613582">
    <property type="component" value="Unassembled WGS sequence"/>
</dbReference>
<dbReference type="Pfam" id="PF05226">
    <property type="entry name" value="CHASE2"/>
    <property type="match status" value="1"/>
</dbReference>
<keyword evidence="1" id="KW-1133">Transmembrane helix</keyword>
<reference evidence="3" key="1">
    <citation type="journal article" date="2014" name="Int. J. Syst. Evol. Microbiol.">
        <title>Complete genome sequence of Corynebacterium casei LMG S-19264T (=DSM 44701T), isolated from a smear-ripened cheese.</title>
        <authorList>
            <consortium name="US DOE Joint Genome Institute (JGI-PGF)"/>
            <person name="Walter F."/>
            <person name="Albersmeier A."/>
            <person name="Kalinowski J."/>
            <person name="Ruckert C."/>
        </authorList>
    </citation>
    <scope>NUCLEOTIDE SEQUENCE</scope>
    <source>
        <strain evidence="3">CGMCC 1.12921</strain>
    </source>
</reference>
<proteinExistence type="predicted"/>
<dbReference type="AlphaFoldDB" id="A0A8J2Y7G8"/>
<feature type="transmembrane region" description="Helical" evidence="1">
    <location>
        <begin position="400"/>
        <end position="419"/>
    </location>
</feature>
<evidence type="ECO:0000313" key="3">
    <source>
        <dbReference type="EMBL" id="GGD01507.1"/>
    </source>
</evidence>